<reference evidence="4" key="1">
    <citation type="journal article" date="2011" name="Nature">
        <title>Genome sequence and analysis of the tuber crop potato.</title>
        <authorList>
            <consortium name="The Potato Genome Sequencing Consortium"/>
        </authorList>
    </citation>
    <scope>NUCLEOTIDE SEQUENCE [LARGE SCALE GENOMIC DNA]</scope>
    <source>
        <strain evidence="4">cv. DM1-3 516 R44</strain>
    </source>
</reference>
<dbReference type="Gramene" id="PGSC0003DMT400094966">
    <property type="protein sequence ID" value="PGSC0003DMT400094966"/>
    <property type="gene ID" value="PGSC0003DMG400044537"/>
</dbReference>
<evidence type="ECO:0000256" key="1">
    <source>
        <dbReference type="SAM" id="Coils"/>
    </source>
</evidence>
<name>M1DV98_SOLTU</name>
<sequence>MDNLKIEMKNLKIEITNMKIAMDNFKIEGDVDVDTNNDVDHPLELEDTGDDDAMED</sequence>
<dbReference type="HOGENOM" id="CLU_3018012_0_0_1"/>
<feature type="region of interest" description="Disordered" evidence="2">
    <location>
        <begin position="34"/>
        <end position="56"/>
    </location>
</feature>
<keyword evidence="4" id="KW-1185">Reference proteome</keyword>
<feature type="compositionally biased region" description="Acidic residues" evidence="2">
    <location>
        <begin position="45"/>
        <end position="56"/>
    </location>
</feature>
<evidence type="ECO:0000256" key="2">
    <source>
        <dbReference type="SAM" id="MobiDB-lite"/>
    </source>
</evidence>
<organism evidence="3 4">
    <name type="scientific">Solanum tuberosum</name>
    <name type="common">Potato</name>
    <dbReference type="NCBI Taxonomy" id="4113"/>
    <lineage>
        <taxon>Eukaryota</taxon>
        <taxon>Viridiplantae</taxon>
        <taxon>Streptophyta</taxon>
        <taxon>Embryophyta</taxon>
        <taxon>Tracheophyta</taxon>
        <taxon>Spermatophyta</taxon>
        <taxon>Magnoliopsida</taxon>
        <taxon>eudicotyledons</taxon>
        <taxon>Gunneridae</taxon>
        <taxon>Pentapetalae</taxon>
        <taxon>asterids</taxon>
        <taxon>lamiids</taxon>
        <taxon>Solanales</taxon>
        <taxon>Solanaceae</taxon>
        <taxon>Solanoideae</taxon>
        <taxon>Solaneae</taxon>
        <taxon>Solanum</taxon>
    </lineage>
</organism>
<dbReference type="Proteomes" id="UP000011115">
    <property type="component" value="Unassembled WGS sequence"/>
</dbReference>
<dbReference type="AlphaFoldDB" id="M1DV98"/>
<reference evidence="3" key="2">
    <citation type="submission" date="2015-06" db="UniProtKB">
        <authorList>
            <consortium name="EnsemblPlants"/>
        </authorList>
    </citation>
    <scope>IDENTIFICATION</scope>
    <source>
        <strain evidence="3">DM1-3 516 R44</strain>
    </source>
</reference>
<feature type="coiled-coil region" evidence="1">
    <location>
        <begin position="1"/>
        <end position="28"/>
    </location>
</feature>
<evidence type="ECO:0000313" key="4">
    <source>
        <dbReference type="Proteomes" id="UP000011115"/>
    </source>
</evidence>
<dbReference type="EnsemblPlants" id="PGSC0003DMT400094966">
    <property type="protein sequence ID" value="PGSC0003DMT400094966"/>
    <property type="gene ID" value="PGSC0003DMG400044537"/>
</dbReference>
<accession>M1DV98</accession>
<dbReference type="InParanoid" id="M1DV98"/>
<keyword evidence="1" id="KW-0175">Coiled coil</keyword>
<proteinExistence type="predicted"/>
<evidence type="ECO:0000313" key="3">
    <source>
        <dbReference type="EnsemblPlants" id="PGSC0003DMT400094966"/>
    </source>
</evidence>
<protein>
    <submittedName>
        <fullName evidence="3">Uncharacterized protein</fullName>
    </submittedName>
</protein>
<dbReference type="PaxDb" id="4113-PGSC0003DMT400094966"/>